<comment type="caution">
    <text evidence="9">Lacks conserved residue(s) required for the propagation of feature annotation.</text>
</comment>
<accession>A0A448KFR4</accession>
<keyword evidence="5 9" id="KW-0067">ATP-binding</keyword>
<keyword evidence="4 9" id="KW-0347">Helicase</keyword>
<feature type="domain" description="Rho RNA-BD" evidence="13">
    <location>
        <begin position="271"/>
        <end position="361"/>
    </location>
</feature>
<comment type="subunit">
    <text evidence="9">Homohexamer. The homohexamer assembles into an open ring structure.</text>
</comment>
<dbReference type="Pfam" id="PF00006">
    <property type="entry name" value="ATP-synt_ab"/>
    <property type="match status" value="1"/>
</dbReference>
<dbReference type="NCBIfam" id="NF006886">
    <property type="entry name" value="PRK09376.1"/>
    <property type="match status" value="1"/>
</dbReference>
<dbReference type="Gene3D" id="3.40.50.300">
    <property type="entry name" value="P-loop containing nucleotide triphosphate hydrolases"/>
    <property type="match status" value="1"/>
</dbReference>
<dbReference type="SUPFAM" id="SSF68912">
    <property type="entry name" value="Rho N-terminal domain-like"/>
    <property type="match status" value="1"/>
</dbReference>
<dbReference type="GO" id="GO:0016787">
    <property type="term" value="F:hydrolase activity"/>
    <property type="evidence" value="ECO:0007669"/>
    <property type="project" value="UniProtKB-KW"/>
</dbReference>
<dbReference type="InterPro" id="IPR036269">
    <property type="entry name" value="Rho_N_sf"/>
</dbReference>
<dbReference type="PROSITE" id="PS51856">
    <property type="entry name" value="RHO_RNA_BD"/>
    <property type="match status" value="1"/>
</dbReference>
<dbReference type="InterPro" id="IPR041703">
    <property type="entry name" value="Rho_factor_ATP-bd"/>
</dbReference>
<dbReference type="PANTHER" id="PTHR46425">
    <property type="entry name" value="TRANSCRIPTION TERMINATION FACTOR RHO"/>
    <property type="match status" value="1"/>
</dbReference>
<name>A0A448KFR4_9ACTO</name>
<dbReference type="SUPFAM" id="SSF50249">
    <property type="entry name" value="Nucleic acid-binding proteins"/>
    <property type="match status" value="1"/>
</dbReference>
<dbReference type="PANTHER" id="PTHR46425:SF1">
    <property type="entry name" value="TRANSCRIPTION TERMINATION FACTOR RHO"/>
    <property type="match status" value="1"/>
</dbReference>
<evidence type="ECO:0000256" key="8">
    <source>
        <dbReference type="ARBA" id="ARBA00023163"/>
    </source>
</evidence>
<keyword evidence="1 9" id="KW-0806">Transcription termination</keyword>
<keyword evidence="15" id="KW-1185">Reference proteome</keyword>
<feature type="binding site" evidence="9">
    <location>
        <begin position="404"/>
        <end position="409"/>
    </location>
    <ligand>
        <name>ATP</name>
        <dbReference type="ChEBI" id="CHEBI:30616"/>
    </ligand>
</feature>
<keyword evidence="3 9" id="KW-0378">Hydrolase</keyword>
<feature type="compositionally biased region" description="Basic and acidic residues" evidence="12">
    <location>
        <begin position="243"/>
        <end position="253"/>
    </location>
</feature>
<keyword evidence="8 9" id="KW-0804">Transcription</keyword>
<evidence type="ECO:0000256" key="4">
    <source>
        <dbReference type="ARBA" id="ARBA00022806"/>
    </source>
</evidence>
<evidence type="ECO:0000256" key="1">
    <source>
        <dbReference type="ARBA" id="ARBA00022472"/>
    </source>
</evidence>
<feature type="compositionally biased region" description="Basic residues" evidence="12">
    <location>
        <begin position="232"/>
        <end position="242"/>
    </location>
</feature>
<comment type="similarity">
    <text evidence="9 11">Belongs to the Rho family.</text>
</comment>
<evidence type="ECO:0000256" key="2">
    <source>
        <dbReference type="ARBA" id="ARBA00022741"/>
    </source>
</evidence>
<keyword evidence="6 9" id="KW-0694">RNA-binding</keyword>
<evidence type="ECO:0000256" key="6">
    <source>
        <dbReference type="ARBA" id="ARBA00022884"/>
    </source>
</evidence>
<dbReference type="Gene3D" id="2.40.50.140">
    <property type="entry name" value="Nucleic acid-binding proteins"/>
    <property type="match status" value="1"/>
</dbReference>
<dbReference type="InterPro" id="IPR000194">
    <property type="entry name" value="ATPase_F1/V1/A1_a/bsu_nucl-bd"/>
</dbReference>
<dbReference type="KEGG" id="asla:NCTC11923_02417"/>
<feature type="region of interest" description="Disordered" evidence="12">
    <location>
        <begin position="45"/>
        <end position="268"/>
    </location>
</feature>
<feature type="binding site" evidence="9">
    <location>
        <begin position="416"/>
        <end position="421"/>
    </location>
    <ligand>
        <name>ATP</name>
        <dbReference type="ChEBI" id="CHEBI:30616"/>
    </ligand>
</feature>
<dbReference type="SMART" id="SM00382">
    <property type="entry name" value="AAA"/>
    <property type="match status" value="1"/>
</dbReference>
<evidence type="ECO:0000259" key="13">
    <source>
        <dbReference type="PROSITE" id="PS51856"/>
    </source>
</evidence>
<dbReference type="RefSeq" id="WP_026427081.1">
    <property type="nucleotide sequence ID" value="NZ_LR134363.1"/>
</dbReference>
<dbReference type="GO" id="GO:0008186">
    <property type="term" value="F:ATP-dependent activity, acting on RNA"/>
    <property type="evidence" value="ECO:0007669"/>
    <property type="project" value="UniProtKB-UniRule"/>
</dbReference>
<feature type="compositionally biased region" description="Basic residues" evidence="12">
    <location>
        <begin position="336"/>
        <end position="345"/>
    </location>
</feature>
<proteinExistence type="inferred from homology"/>
<reference evidence="14 15" key="1">
    <citation type="submission" date="2018-12" db="EMBL/GenBank/DDBJ databases">
        <authorList>
            <consortium name="Pathogen Informatics"/>
        </authorList>
    </citation>
    <scope>NUCLEOTIDE SEQUENCE [LARGE SCALE GENOMIC DNA]</scope>
    <source>
        <strain evidence="14 15">NCTC11923</strain>
    </source>
</reference>
<keyword evidence="2 9" id="KW-0547">Nucleotide-binding</keyword>
<dbReference type="Pfam" id="PF07498">
    <property type="entry name" value="Rho_N"/>
    <property type="match status" value="1"/>
</dbReference>
<feature type="compositionally biased region" description="Low complexity" evidence="12">
    <location>
        <begin position="127"/>
        <end position="143"/>
    </location>
</feature>
<dbReference type="HAMAP" id="MF_01884">
    <property type="entry name" value="Rho"/>
    <property type="match status" value="1"/>
</dbReference>
<dbReference type="InterPro" id="IPR011112">
    <property type="entry name" value="Rho-like_N"/>
</dbReference>
<evidence type="ECO:0000256" key="12">
    <source>
        <dbReference type="SAM" id="MobiDB-lite"/>
    </source>
</evidence>
<feature type="binding site" evidence="9">
    <location>
        <position position="447"/>
    </location>
    <ligand>
        <name>ATP</name>
        <dbReference type="ChEBI" id="CHEBI:30616"/>
    </ligand>
</feature>
<dbReference type="GO" id="GO:0004386">
    <property type="term" value="F:helicase activity"/>
    <property type="evidence" value="ECO:0007669"/>
    <property type="project" value="UniProtKB-UniRule"/>
</dbReference>
<dbReference type="InterPro" id="IPR004665">
    <property type="entry name" value="Term_rho"/>
</dbReference>
<dbReference type="SMART" id="SM00959">
    <property type="entry name" value="Rho_N"/>
    <property type="match status" value="1"/>
</dbReference>
<gene>
    <name evidence="9 14" type="primary">rho</name>
    <name evidence="14" type="ORF">NCTC11923_02417</name>
</gene>
<dbReference type="InterPro" id="IPR011113">
    <property type="entry name" value="Rho_RNA-bd"/>
</dbReference>
<dbReference type="Proteomes" id="UP000276899">
    <property type="component" value="Chromosome"/>
</dbReference>
<protein>
    <recommendedName>
        <fullName evidence="9 10">Transcription termination factor Rho</fullName>
        <ecNumber evidence="9 10">3.6.4.-</ecNumber>
    </recommendedName>
    <alternativeName>
        <fullName evidence="9">ATP-dependent helicase Rho</fullName>
    </alternativeName>
</protein>
<evidence type="ECO:0000256" key="3">
    <source>
        <dbReference type="ARBA" id="ARBA00022801"/>
    </source>
</evidence>
<dbReference type="CDD" id="cd01128">
    <property type="entry name" value="rho_factor_C"/>
    <property type="match status" value="1"/>
</dbReference>
<organism evidence="14 15">
    <name type="scientific">Actinomyces slackii</name>
    <dbReference type="NCBI Taxonomy" id="52774"/>
    <lineage>
        <taxon>Bacteria</taxon>
        <taxon>Bacillati</taxon>
        <taxon>Actinomycetota</taxon>
        <taxon>Actinomycetes</taxon>
        <taxon>Actinomycetales</taxon>
        <taxon>Actinomycetaceae</taxon>
        <taxon>Actinomyces</taxon>
    </lineage>
</organism>
<dbReference type="SUPFAM" id="SSF52540">
    <property type="entry name" value="P-loop containing nucleoside triphosphate hydrolases"/>
    <property type="match status" value="1"/>
</dbReference>
<dbReference type="AlphaFoldDB" id="A0A448KFR4"/>
<keyword evidence="7 9" id="KW-0805">Transcription regulation</keyword>
<evidence type="ECO:0000256" key="5">
    <source>
        <dbReference type="ARBA" id="ARBA00022840"/>
    </source>
</evidence>
<dbReference type="Pfam" id="PF07497">
    <property type="entry name" value="Rho_RNA_bind"/>
    <property type="match status" value="1"/>
</dbReference>
<dbReference type="EMBL" id="LR134363">
    <property type="protein sequence ID" value="VEG75742.1"/>
    <property type="molecule type" value="Genomic_DNA"/>
</dbReference>
<dbReference type="GO" id="GO:0005524">
    <property type="term" value="F:ATP binding"/>
    <property type="evidence" value="ECO:0007669"/>
    <property type="project" value="UniProtKB-UniRule"/>
</dbReference>
<comment type="function">
    <text evidence="9">Facilitates transcription termination by a mechanism that involves Rho binding to the nascent RNA, activation of Rho's RNA-dependent ATPase activity, and release of the mRNA from the DNA template.</text>
</comment>
<evidence type="ECO:0000313" key="14">
    <source>
        <dbReference type="EMBL" id="VEG75742.1"/>
    </source>
</evidence>
<dbReference type="STRING" id="1278298.GCA_000428685_02086"/>
<evidence type="ECO:0000256" key="9">
    <source>
        <dbReference type="HAMAP-Rule" id="MF_01884"/>
    </source>
</evidence>
<evidence type="ECO:0000313" key="15">
    <source>
        <dbReference type="Proteomes" id="UP000276899"/>
    </source>
</evidence>
<feature type="compositionally biased region" description="Basic and acidic residues" evidence="12">
    <location>
        <begin position="149"/>
        <end position="162"/>
    </location>
</feature>
<evidence type="ECO:0000256" key="7">
    <source>
        <dbReference type="ARBA" id="ARBA00023015"/>
    </source>
</evidence>
<dbReference type="InterPro" id="IPR012340">
    <property type="entry name" value="NA-bd_OB-fold"/>
</dbReference>
<dbReference type="GO" id="GO:0003723">
    <property type="term" value="F:RNA binding"/>
    <property type="evidence" value="ECO:0007669"/>
    <property type="project" value="UniProtKB-UniRule"/>
</dbReference>
<sequence>MTETSSSQSALSTMRLAELQALAGQIGLKGISRMRKSELVAAIRDARGASSDDPGPATSHDDQPAADGTARRPRRSPGSQEAGDEPRATGADGAEAAPRSRRRRAQAAAGAPERTPVLDLGLDMPERAQAGQGAEPAEAGAAPRRPRRERAEREPDSPPRESRRSRRRAQAAAGAPERTPVGDGPDSPEDHLDAKAALMRDLADATGTAAVEPAARSRREEESEGYEEERGGRRRRGRKRGRDRFERENRDADSPAPARQGRSQSREEEVLLPVAGILDVSDHQHAYLRTSGYLPGPKDVYVSAHLIKDNGLRAGDAVTGWVREGGETAGPSGGRNNRRQNRAGRVKYNPLVSVESVNGMDAERSKRRPEFAKLTPLYPQEQLRLETTPKALTPRVIDLVSPIGKGQRGLIVSPPKAGKTIILQQIANAIAVNNPEAHLMVVLVDERPEEVTDMQRTVKGEVIASTFDRPASDHTIVAELAIERAKRLVELGQDVVVLLDSITRLGRAYNLAAPASGRILSGGVDASALYPPKRFFGAARNVENGGSLTILATALVETGSKMDEVIFEEFKGTGNMELRLSRQLADKRIFPAVDVAASGTRREELLIDPAQLKIMWRLRRLFAGLEQQQALELVLSKLKDTQSNAEFLMVISKTTPAGTSLADADEDEAKMG</sequence>
<feature type="region of interest" description="Disordered" evidence="12">
    <location>
        <begin position="323"/>
        <end position="345"/>
    </location>
</feature>
<dbReference type="EC" id="3.6.4.-" evidence="9 10"/>
<dbReference type="Gene3D" id="1.10.720.10">
    <property type="match status" value="1"/>
</dbReference>
<dbReference type="NCBIfam" id="TIGR00767">
    <property type="entry name" value="rho"/>
    <property type="match status" value="1"/>
</dbReference>
<dbReference type="GO" id="GO:0006353">
    <property type="term" value="P:DNA-templated transcription termination"/>
    <property type="evidence" value="ECO:0007669"/>
    <property type="project" value="UniProtKB-UniRule"/>
</dbReference>
<dbReference type="InterPro" id="IPR003593">
    <property type="entry name" value="AAA+_ATPase"/>
</dbReference>
<evidence type="ECO:0000256" key="10">
    <source>
        <dbReference type="NCBIfam" id="TIGR00767"/>
    </source>
</evidence>
<dbReference type="InterPro" id="IPR027417">
    <property type="entry name" value="P-loop_NTPase"/>
</dbReference>
<evidence type="ECO:0000256" key="11">
    <source>
        <dbReference type="PROSITE-ProRule" id="PRU01203"/>
    </source>
</evidence>